<feature type="domain" description="AB hydrolase-1" evidence="3">
    <location>
        <begin position="64"/>
        <end position="302"/>
    </location>
</feature>
<dbReference type="InterPro" id="IPR050266">
    <property type="entry name" value="AB_hydrolase_sf"/>
</dbReference>
<dbReference type="InterPro" id="IPR000073">
    <property type="entry name" value="AB_hydrolase_1"/>
</dbReference>
<proteinExistence type="predicted"/>
<dbReference type="Proteomes" id="UP001549313">
    <property type="component" value="Unassembled WGS sequence"/>
</dbReference>
<keyword evidence="2" id="KW-0732">Signal</keyword>
<keyword evidence="5" id="KW-1185">Reference proteome</keyword>
<accession>A0ABV2R7A4</accession>
<evidence type="ECO:0000259" key="3">
    <source>
        <dbReference type="Pfam" id="PF12697"/>
    </source>
</evidence>
<comment type="caution">
    <text evidence="4">The sequence shown here is derived from an EMBL/GenBank/DDBJ whole genome shotgun (WGS) entry which is preliminary data.</text>
</comment>
<protein>
    <submittedName>
        <fullName evidence="4">Pimeloyl-[acyl-carrier protein] methyl ester esterase</fullName>
        <ecNumber evidence="4">3.1.1.85</ecNumber>
    </submittedName>
</protein>
<evidence type="ECO:0000313" key="4">
    <source>
        <dbReference type="EMBL" id="MET4682461.1"/>
    </source>
</evidence>
<sequence length="314" mass="33138">MSKISAPARTLRALMLAAAVGWAAANIFSPAHAETVRVEPARVEAPAFASDRLSVEVIGQGPDVILIPGFASSREVWRPLAQRLSATHRVHLVQLAGFAGEAWTHGDGAFIQPAVDEVARYAKTLNKPAIIGHSMGALTGLLVAQQHPEAVGKLMSVDSLPFFSAMYGPQATAEGAKPFADQAAAAILNADAAGFRTQQERGAVGLIRNEAARPAMVEWSMASDRHAMAAAIREVMTTDARPGLAAMTTPVWAVYASDANGGAPAAVADAMWGREYAALPGVKLVRVDDSRHFIMTDQPARLDALVDEFLAKAD</sequence>
<evidence type="ECO:0000256" key="2">
    <source>
        <dbReference type="SAM" id="SignalP"/>
    </source>
</evidence>
<dbReference type="EMBL" id="JBEPTF010000001">
    <property type="protein sequence ID" value="MET4682461.1"/>
    <property type="molecule type" value="Genomic_DNA"/>
</dbReference>
<evidence type="ECO:0000256" key="1">
    <source>
        <dbReference type="ARBA" id="ARBA00022801"/>
    </source>
</evidence>
<dbReference type="PANTHER" id="PTHR43798">
    <property type="entry name" value="MONOACYLGLYCEROL LIPASE"/>
    <property type="match status" value="1"/>
</dbReference>
<feature type="signal peptide" evidence="2">
    <location>
        <begin position="1"/>
        <end position="33"/>
    </location>
</feature>
<dbReference type="SUPFAM" id="SSF53474">
    <property type="entry name" value="alpha/beta-Hydrolases"/>
    <property type="match status" value="1"/>
</dbReference>
<gene>
    <name evidence="4" type="ORF">ABIE19_000370</name>
</gene>
<evidence type="ECO:0000313" key="5">
    <source>
        <dbReference type="Proteomes" id="UP001549313"/>
    </source>
</evidence>
<organism evidence="4 5">
    <name type="scientific">Brevundimonas faecalis</name>
    <dbReference type="NCBI Taxonomy" id="947378"/>
    <lineage>
        <taxon>Bacteria</taxon>
        <taxon>Pseudomonadati</taxon>
        <taxon>Pseudomonadota</taxon>
        <taxon>Alphaproteobacteria</taxon>
        <taxon>Caulobacterales</taxon>
        <taxon>Caulobacteraceae</taxon>
        <taxon>Brevundimonas</taxon>
    </lineage>
</organism>
<name>A0ABV2R7A4_9CAUL</name>
<dbReference type="InterPro" id="IPR029058">
    <property type="entry name" value="AB_hydrolase_fold"/>
</dbReference>
<dbReference type="Pfam" id="PF12697">
    <property type="entry name" value="Abhydrolase_6"/>
    <property type="match status" value="1"/>
</dbReference>
<feature type="chain" id="PRO_5046593216" evidence="2">
    <location>
        <begin position="34"/>
        <end position="314"/>
    </location>
</feature>
<dbReference type="PANTHER" id="PTHR43798:SF31">
    <property type="entry name" value="AB HYDROLASE SUPERFAMILY PROTEIN YCLE"/>
    <property type="match status" value="1"/>
</dbReference>
<reference evidence="4 5" key="1">
    <citation type="submission" date="2024-06" db="EMBL/GenBank/DDBJ databases">
        <title>Sorghum-associated microbial communities from plants grown in Nebraska, USA.</title>
        <authorList>
            <person name="Schachtman D."/>
        </authorList>
    </citation>
    <scope>NUCLEOTIDE SEQUENCE [LARGE SCALE GENOMIC DNA]</scope>
    <source>
        <strain evidence="4 5">2814</strain>
    </source>
</reference>
<dbReference type="GO" id="GO:0090499">
    <property type="term" value="F:pimelyl-[acyl-carrier protein] methyl ester esterase activity"/>
    <property type="evidence" value="ECO:0007669"/>
    <property type="project" value="UniProtKB-EC"/>
</dbReference>
<keyword evidence="1 4" id="KW-0378">Hydrolase</keyword>
<dbReference type="RefSeq" id="WP_354087406.1">
    <property type="nucleotide sequence ID" value="NZ_JBEPTF010000001.1"/>
</dbReference>
<dbReference type="Gene3D" id="3.40.50.1820">
    <property type="entry name" value="alpha/beta hydrolase"/>
    <property type="match status" value="1"/>
</dbReference>
<dbReference type="EC" id="3.1.1.85" evidence="4"/>